<evidence type="ECO:0000256" key="2">
    <source>
        <dbReference type="ARBA" id="ARBA00021310"/>
    </source>
</evidence>
<reference evidence="9 10" key="1">
    <citation type="submission" date="2019-10" db="EMBL/GenBank/DDBJ databases">
        <title>The Genome Sequence of Clostridium tarantellae Isolated from Fish Brain.</title>
        <authorList>
            <person name="Bano L."/>
            <person name="Kiel M."/>
            <person name="Sales G."/>
            <person name="Doxey A.C."/>
            <person name="Mansfield M.J."/>
            <person name="Schiavone M."/>
            <person name="Rossetto O."/>
            <person name="Pirazzini M."/>
            <person name="Dobrindt U."/>
            <person name="Montecucco C."/>
        </authorList>
    </citation>
    <scope>NUCLEOTIDE SEQUENCE [LARGE SCALE GENOMIC DNA]</scope>
    <source>
        <strain evidence="9 10">DSM 3997</strain>
    </source>
</reference>
<keyword evidence="3 7" id="KW-0227">DNA damage</keyword>
<gene>
    <name evidence="7 9" type="primary">recO</name>
    <name evidence="9" type="ORF">GBZ86_00455</name>
</gene>
<organism evidence="9 10">
    <name type="scientific">Clostridium tarantellae</name>
    <dbReference type="NCBI Taxonomy" id="39493"/>
    <lineage>
        <taxon>Bacteria</taxon>
        <taxon>Bacillati</taxon>
        <taxon>Bacillota</taxon>
        <taxon>Clostridia</taxon>
        <taxon>Eubacteriales</taxon>
        <taxon>Clostridiaceae</taxon>
        <taxon>Clostridium</taxon>
    </lineage>
</organism>
<dbReference type="EMBL" id="WHJC01000002">
    <property type="protein sequence ID" value="MPQ42235.1"/>
    <property type="molecule type" value="Genomic_DNA"/>
</dbReference>
<evidence type="ECO:0000256" key="1">
    <source>
        <dbReference type="ARBA" id="ARBA00007452"/>
    </source>
</evidence>
<protein>
    <recommendedName>
        <fullName evidence="2 7">DNA repair protein RecO</fullName>
    </recommendedName>
    <alternativeName>
        <fullName evidence="6 7">Recombination protein O</fullName>
    </alternativeName>
</protein>
<dbReference type="Gene3D" id="2.40.50.140">
    <property type="entry name" value="Nucleic acid-binding proteins"/>
    <property type="match status" value="1"/>
</dbReference>
<dbReference type="GO" id="GO:0006310">
    <property type="term" value="P:DNA recombination"/>
    <property type="evidence" value="ECO:0007669"/>
    <property type="project" value="UniProtKB-UniRule"/>
</dbReference>
<evidence type="ECO:0000256" key="7">
    <source>
        <dbReference type="HAMAP-Rule" id="MF_00201"/>
    </source>
</evidence>
<sequence>MSLIETSGVIIKAQDYRENDKLLWVFTENLGKITLIAKGARKNKSKLFSLALPLCYGEYLVFKGKNLYTLSEGRIKSSFQGLLNHLEKLTYSTYLCELIDICVEDGEINNYLYRQFIACLYLLDTDAIDYELLVRSFELKLLKATGYEINFNNCVMCKKKLSVSNYISLFHYGGICNECSKEHGIYINKATYNALRFLNNTTLDKVYRLTLTNEIKEELFKVTSFIISSNYFRKPKSLEMLKFIKE</sequence>
<comment type="similarity">
    <text evidence="1 7">Belongs to the RecO family.</text>
</comment>
<dbReference type="GO" id="GO:0006302">
    <property type="term" value="P:double-strand break repair"/>
    <property type="evidence" value="ECO:0007669"/>
    <property type="project" value="TreeGrafter"/>
</dbReference>
<dbReference type="InterPro" id="IPR003717">
    <property type="entry name" value="RecO"/>
</dbReference>
<dbReference type="AlphaFoldDB" id="A0A6I1MFV6"/>
<dbReference type="PANTHER" id="PTHR33991">
    <property type="entry name" value="DNA REPAIR PROTEIN RECO"/>
    <property type="match status" value="1"/>
</dbReference>
<dbReference type="SUPFAM" id="SSF57863">
    <property type="entry name" value="ArfGap/RecO-like zinc finger"/>
    <property type="match status" value="1"/>
</dbReference>
<dbReference type="NCBIfam" id="TIGR00613">
    <property type="entry name" value="reco"/>
    <property type="match status" value="1"/>
</dbReference>
<comment type="function">
    <text evidence="7">Involved in DNA repair and RecF pathway recombination.</text>
</comment>
<evidence type="ECO:0000259" key="8">
    <source>
        <dbReference type="Pfam" id="PF11967"/>
    </source>
</evidence>
<evidence type="ECO:0000256" key="5">
    <source>
        <dbReference type="ARBA" id="ARBA00023204"/>
    </source>
</evidence>
<evidence type="ECO:0000313" key="10">
    <source>
        <dbReference type="Proteomes" id="UP000430345"/>
    </source>
</evidence>
<accession>A0A6I1MFV6</accession>
<dbReference type="InterPro" id="IPR022572">
    <property type="entry name" value="DNA_rep/recomb_RecO_N"/>
</dbReference>
<dbReference type="Pfam" id="PF11967">
    <property type="entry name" value="RecO_N"/>
    <property type="match status" value="1"/>
</dbReference>
<name>A0A6I1MFV6_9CLOT</name>
<evidence type="ECO:0000313" key="9">
    <source>
        <dbReference type="EMBL" id="MPQ42235.1"/>
    </source>
</evidence>
<evidence type="ECO:0000256" key="3">
    <source>
        <dbReference type="ARBA" id="ARBA00022763"/>
    </source>
</evidence>
<dbReference type="InterPro" id="IPR042242">
    <property type="entry name" value="RecO_C"/>
</dbReference>
<dbReference type="InterPro" id="IPR037278">
    <property type="entry name" value="ARFGAP/RecO"/>
</dbReference>
<keyword evidence="5 7" id="KW-0234">DNA repair</keyword>
<dbReference type="HAMAP" id="MF_00201">
    <property type="entry name" value="RecO"/>
    <property type="match status" value="1"/>
</dbReference>
<dbReference type="PANTHER" id="PTHR33991:SF1">
    <property type="entry name" value="DNA REPAIR PROTEIN RECO"/>
    <property type="match status" value="1"/>
</dbReference>
<feature type="domain" description="DNA replication/recombination mediator RecO N-terminal" evidence="8">
    <location>
        <begin position="1"/>
        <end position="79"/>
    </location>
</feature>
<dbReference type="Proteomes" id="UP000430345">
    <property type="component" value="Unassembled WGS sequence"/>
</dbReference>
<comment type="caution">
    <text evidence="9">The sequence shown here is derived from an EMBL/GenBank/DDBJ whole genome shotgun (WGS) entry which is preliminary data.</text>
</comment>
<evidence type="ECO:0000256" key="6">
    <source>
        <dbReference type="ARBA" id="ARBA00033409"/>
    </source>
</evidence>
<dbReference type="SUPFAM" id="SSF50249">
    <property type="entry name" value="Nucleic acid-binding proteins"/>
    <property type="match status" value="1"/>
</dbReference>
<proteinExistence type="inferred from homology"/>
<evidence type="ECO:0000256" key="4">
    <source>
        <dbReference type="ARBA" id="ARBA00023172"/>
    </source>
</evidence>
<dbReference type="InterPro" id="IPR012340">
    <property type="entry name" value="NA-bd_OB-fold"/>
</dbReference>
<dbReference type="OrthoDB" id="9797083at2"/>
<dbReference type="Pfam" id="PF02565">
    <property type="entry name" value="RecO_C"/>
    <property type="match status" value="1"/>
</dbReference>
<dbReference type="GO" id="GO:0043590">
    <property type="term" value="C:bacterial nucleoid"/>
    <property type="evidence" value="ECO:0007669"/>
    <property type="project" value="TreeGrafter"/>
</dbReference>
<keyword evidence="4 7" id="KW-0233">DNA recombination</keyword>
<keyword evidence="10" id="KW-1185">Reference proteome</keyword>
<dbReference type="Gene3D" id="1.20.1440.120">
    <property type="entry name" value="Recombination protein O, C-terminal domain"/>
    <property type="match status" value="1"/>
</dbReference>